<dbReference type="AlphaFoldDB" id="A0A6L2PEV0"/>
<protein>
    <recommendedName>
        <fullName evidence="3">Mos1 transposase HTH domain-containing protein</fullName>
    </recommendedName>
</protein>
<evidence type="ECO:0008006" key="3">
    <source>
        <dbReference type="Google" id="ProtNLM"/>
    </source>
</evidence>
<evidence type="ECO:0000313" key="2">
    <source>
        <dbReference type="Proteomes" id="UP000502823"/>
    </source>
</evidence>
<gene>
    <name evidence="1" type="ORF">Cfor_07981</name>
</gene>
<dbReference type="Proteomes" id="UP000502823">
    <property type="component" value="Unassembled WGS sequence"/>
</dbReference>
<organism evidence="1 2">
    <name type="scientific">Coptotermes formosanus</name>
    <name type="common">Formosan subterranean termite</name>
    <dbReference type="NCBI Taxonomy" id="36987"/>
    <lineage>
        <taxon>Eukaryota</taxon>
        <taxon>Metazoa</taxon>
        <taxon>Ecdysozoa</taxon>
        <taxon>Arthropoda</taxon>
        <taxon>Hexapoda</taxon>
        <taxon>Insecta</taxon>
        <taxon>Pterygota</taxon>
        <taxon>Neoptera</taxon>
        <taxon>Polyneoptera</taxon>
        <taxon>Dictyoptera</taxon>
        <taxon>Blattodea</taxon>
        <taxon>Blattoidea</taxon>
        <taxon>Termitoidae</taxon>
        <taxon>Rhinotermitidae</taxon>
        <taxon>Coptotermes</taxon>
    </lineage>
</organism>
<dbReference type="InParanoid" id="A0A6L2PEV0"/>
<reference evidence="2" key="1">
    <citation type="submission" date="2020-01" db="EMBL/GenBank/DDBJ databases">
        <title>Draft genome sequence of the Termite Coptotermes fromosanus.</title>
        <authorList>
            <person name="Itakura S."/>
            <person name="Yosikawa Y."/>
            <person name="Umezawa K."/>
        </authorList>
    </citation>
    <scope>NUCLEOTIDE SEQUENCE [LARGE SCALE GENOMIC DNA]</scope>
</reference>
<keyword evidence="2" id="KW-1185">Reference proteome</keyword>
<evidence type="ECO:0000313" key="1">
    <source>
        <dbReference type="EMBL" id="GFG30994.1"/>
    </source>
</evidence>
<comment type="caution">
    <text evidence="1">The sequence shown here is derived from an EMBL/GenBank/DDBJ whole genome shotgun (WGS) entry which is preliminary data.</text>
</comment>
<sequence>MAQSANVKFYFRCGKTATERYKVLKTIYIHEDVLYVPIFRWFKRVRLQREDLEDDLGIGQPSAV</sequence>
<proteinExistence type="predicted"/>
<dbReference type="EMBL" id="BLKM01000273">
    <property type="protein sequence ID" value="GFG30994.1"/>
    <property type="molecule type" value="Genomic_DNA"/>
</dbReference>
<name>A0A6L2PEV0_COPFO</name>
<accession>A0A6L2PEV0</accession>